<accession>A0A0R2FHI2</accession>
<feature type="transmembrane region" description="Helical" evidence="1">
    <location>
        <begin position="146"/>
        <end position="164"/>
    </location>
</feature>
<organism evidence="2 3">
    <name type="scientific">Lacticaseibacillus camelliae DSM 22697 = JCM 13995</name>
    <dbReference type="NCBI Taxonomy" id="1423730"/>
    <lineage>
        <taxon>Bacteria</taxon>
        <taxon>Bacillati</taxon>
        <taxon>Bacillota</taxon>
        <taxon>Bacilli</taxon>
        <taxon>Lactobacillales</taxon>
        <taxon>Lactobacillaceae</taxon>
        <taxon>Lacticaseibacillus</taxon>
    </lineage>
</organism>
<comment type="caution">
    <text evidence="2">The sequence shown here is derived from an EMBL/GenBank/DDBJ whole genome shotgun (WGS) entry which is preliminary data.</text>
</comment>
<dbReference type="AlphaFoldDB" id="A0A0R2FHI2"/>
<evidence type="ECO:0000313" key="3">
    <source>
        <dbReference type="Proteomes" id="UP000050865"/>
    </source>
</evidence>
<evidence type="ECO:0000256" key="1">
    <source>
        <dbReference type="SAM" id="Phobius"/>
    </source>
</evidence>
<dbReference type="EMBL" id="AYZJ01000009">
    <property type="protein sequence ID" value="KRN25573.1"/>
    <property type="molecule type" value="Genomic_DNA"/>
</dbReference>
<feature type="transmembrane region" description="Helical" evidence="1">
    <location>
        <begin position="108"/>
        <end position="126"/>
    </location>
</feature>
<protein>
    <recommendedName>
        <fullName evidence="4">DUF2975 domain-containing protein</fullName>
    </recommendedName>
</protein>
<keyword evidence="1" id="KW-1133">Transmembrane helix</keyword>
<evidence type="ECO:0008006" key="4">
    <source>
        <dbReference type="Google" id="ProtNLM"/>
    </source>
</evidence>
<evidence type="ECO:0000313" key="2">
    <source>
        <dbReference type="EMBL" id="KRN25573.1"/>
    </source>
</evidence>
<feature type="transmembrane region" description="Helical" evidence="1">
    <location>
        <begin position="170"/>
        <end position="190"/>
    </location>
</feature>
<sequence length="204" mass="21859">MFNDMVLSSYNKKRGDTMKQPQLSRRTKTLLTGLQVVLAGLILLIGGIALSSLGLLGRIFSGERPAAVQANQVKLAGGDHAATTFSNGHFHLTLNGQGNWLKLSAADWLLSVMLTLAALVLISLLVHRLRHGEFFVQANLMILHRLLWVVGAIMILEYVAALVGPGSSGLMAAVAATGLAVGLYVLTALFQRGFDLMQEGARLI</sequence>
<gene>
    <name evidence="2" type="ORF">FC75_GL000303</name>
</gene>
<keyword evidence="1" id="KW-0812">Transmembrane</keyword>
<name>A0A0R2FHI2_9LACO</name>
<feature type="transmembrane region" description="Helical" evidence="1">
    <location>
        <begin position="29"/>
        <end position="50"/>
    </location>
</feature>
<keyword evidence="1" id="KW-0472">Membrane</keyword>
<dbReference type="Proteomes" id="UP000050865">
    <property type="component" value="Unassembled WGS sequence"/>
</dbReference>
<proteinExistence type="predicted"/>
<dbReference type="STRING" id="1423730.FC75_GL000303"/>
<dbReference type="PATRIC" id="fig|1423730.4.peg.319"/>
<keyword evidence="3" id="KW-1185">Reference proteome</keyword>
<reference evidence="2 3" key="1">
    <citation type="journal article" date="2015" name="Genome Announc.">
        <title>Expanding the biotechnology potential of lactobacilli through comparative genomics of 213 strains and associated genera.</title>
        <authorList>
            <person name="Sun Z."/>
            <person name="Harris H.M."/>
            <person name="McCann A."/>
            <person name="Guo C."/>
            <person name="Argimon S."/>
            <person name="Zhang W."/>
            <person name="Yang X."/>
            <person name="Jeffery I.B."/>
            <person name="Cooney J.C."/>
            <person name="Kagawa T.F."/>
            <person name="Liu W."/>
            <person name="Song Y."/>
            <person name="Salvetti E."/>
            <person name="Wrobel A."/>
            <person name="Rasinkangas P."/>
            <person name="Parkhill J."/>
            <person name="Rea M.C."/>
            <person name="O'Sullivan O."/>
            <person name="Ritari J."/>
            <person name="Douillard F.P."/>
            <person name="Paul Ross R."/>
            <person name="Yang R."/>
            <person name="Briner A.E."/>
            <person name="Felis G.E."/>
            <person name="de Vos W.M."/>
            <person name="Barrangou R."/>
            <person name="Klaenhammer T.R."/>
            <person name="Caufield P.W."/>
            <person name="Cui Y."/>
            <person name="Zhang H."/>
            <person name="O'Toole P.W."/>
        </authorList>
    </citation>
    <scope>NUCLEOTIDE SEQUENCE [LARGE SCALE GENOMIC DNA]</scope>
    <source>
        <strain evidence="2 3">DSM 22697</strain>
    </source>
</reference>